<dbReference type="AlphaFoldDB" id="X1EHT9"/>
<feature type="non-terminal residue" evidence="1">
    <location>
        <position position="81"/>
    </location>
</feature>
<dbReference type="EMBL" id="BART01035696">
    <property type="protein sequence ID" value="GAH16679.1"/>
    <property type="molecule type" value="Genomic_DNA"/>
</dbReference>
<comment type="caution">
    <text evidence="1">The sequence shown here is derived from an EMBL/GenBank/DDBJ whole genome shotgun (WGS) entry which is preliminary data.</text>
</comment>
<reference evidence="1" key="1">
    <citation type="journal article" date="2014" name="Front. Microbiol.">
        <title>High frequency of phylogenetically diverse reductive dehalogenase-homologous genes in deep subseafloor sedimentary metagenomes.</title>
        <authorList>
            <person name="Kawai M."/>
            <person name="Futagami T."/>
            <person name="Toyoda A."/>
            <person name="Takaki Y."/>
            <person name="Nishi S."/>
            <person name="Hori S."/>
            <person name="Arai W."/>
            <person name="Tsubouchi T."/>
            <person name="Morono Y."/>
            <person name="Uchiyama I."/>
            <person name="Ito T."/>
            <person name="Fujiyama A."/>
            <person name="Inagaki F."/>
            <person name="Takami H."/>
        </authorList>
    </citation>
    <scope>NUCLEOTIDE SEQUENCE</scope>
    <source>
        <strain evidence="1">Expedition CK06-06</strain>
    </source>
</reference>
<organism evidence="1">
    <name type="scientific">marine sediment metagenome</name>
    <dbReference type="NCBI Taxonomy" id="412755"/>
    <lineage>
        <taxon>unclassified sequences</taxon>
        <taxon>metagenomes</taxon>
        <taxon>ecological metagenomes</taxon>
    </lineage>
</organism>
<proteinExistence type="predicted"/>
<accession>X1EHT9</accession>
<evidence type="ECO:0000313" key="1">
    <source>
        <dbReference type="EMBL" id="GAH16679.1"/>
    </source>
</evidence>
<gene>
    <name evidence="1" type="ORF">S01H4_60510</name>
</gene>
<sequence length="81" mass="9411">MVNTNRYNGLLFLQSSDLPVPSFQKISTKTNINDDLSLDSAPYGWTVRTCKVNGIREFNLFYKNNISFHELKKILVERLDK</sequence>
<protein>
    <submittedName>
        <fullName evidence="1">Uncharacterized protein</fullName>
    </submittedName>
</protein>
<name>X1EHT9_9ZZZZ</name>